<accession>A0A8J1XTW7</accession>
<keyword evidence="6" id="KW-0472">Membrane</keyword>
<keyword evidence="5" id="KW-1133">Transmembrane helix</keyword>
<feature type="non-terminal residue" evidence="7">
    <location>
        <position position="163"/>
    </location>
</feature>
<comment type="caution">
    <text evidence="7">The sequence shown here is derived from an EMBL/GenBank/DDBJ whole genome shotgun (WGS) entry which is preliminary data.</text>
</comment>
<keyword evidence="3" id="KW-0813">Transport</keyword>
<protein>
    <submittedName>
        <fullName evidence="7">Uncharacterized protein</fullName>
    </submittedName>
</protein>
<evidence type="ECO:0000313" key="8">
    <source>
        <dbReference type="Proteomes" id="UP000749559"/>
    </source>
</evidence>
<evidence type="ECO:0000256" key="3">
    <source>
        <dbReference type="ARBA" id="ARBA00022448"/>
    </source>
</evidence>
<dbReference type="GO" id="GO:0005315">
    <property type="term" value="F:phosphate transmembrane transporter activity"/>
    <property type="evidence" value="ECO:0007669"/>
    <property type="project" value="InterPro"/>
</dbReference>
<evidence type="ECO:0000313" key="7">
    <source>
        <dbReference type="EMBL" id="CAH1795743.1"/>
    </source>
</evidence>
<dbReference type="GO" id="GO:0035435">
    <property type="term" value="P:phosphate ion transmembrane transport"/>
    <property type="evidence" value="ECO:0007669"/>
    <property type="project" value="InterPro"/>
</dbReference>
<dbReference type="AlphaFoldDB" id="A0A8J1XTW7"/>
<organism evidence="7 8">
    <name type="scientific">Owenia fusiformis</name>
    <name type="common">Polychaete worm</name>
    <dbReference type="NCBI Taxonomy" id="6347"/>
    <lineage>
        <taxon>Eukaryota</taxon>
        <taxon>Metazoa</taxon>
        <taxon>Spiralia</taxon>
        <taxon>Lophotrochozoa</taxon>
        <taxon>Annelida</taxon>
        <taxon>Polychaeta</taxon>
        <taxon>Sedentaria</taxon>
        <taxon>Canalipalpata</taxon>
        <taxon>Sabellida</taxon>
        <taxon>Oweniida</taxon>
        <taxon>Oweniidae</taxon>
        <taxon>Owenia</taxon>
    </lineage>
</organism>
<keyword evidence="4" id="KW-0812">Transmembrane</keyword>
<dbReference type="GO" id="GO:0005886">
    <property type="term" value="C:plasma membrane"/>
    <property type="evidence" value="ECO:0007669"/>
    <property type="project" value="TreeGrafter"/>
</dbReference>
<gene>
    <name evidence="7" type="ORF">OFUS_LOCUS20237</name>
</gene>
<comment type="similarity">
    <text evidence="2">Belongs to the ANKH family.</text>
</comment>
<dbReference type="InterPro" id="IPR009887">
    <property type="entry name" value="ANKH"/>
</dbReference>
<evidence type="ECO:0000256" key="2">
    <source>
        <dbReference type="ARBA" id="ARBA00007509"/>
    </source>
</evidence>
<dbReference type="Pfam" id="PF07260">
    <property type="entry name" value="ANKH"/>
    <property type="match status" value="1"/>
</dbReference>
<evidence type="ECO:0000256" key="4">
    <source>
        <dbReference type="ARBA" id="ARBA00022692"/>
    </source>
</evidence>
<dbReference type="PANTHER" id="PTHR28384">
    <property type="entry name" value="PROGRESSIVE ANKYLOSIS PROTEIN HOMOLOG"/>
    <property type="match status" value="1"/>
</dbReference>
<sequence length="163" mass="18239">MTFGLTPAGGLFKILFKISDDELHLTQLGITSICLVPFLSNLQNALEGILLKENSWKLNMFSKIDSILLKISTVAVLMNTTLAKYYPIFIPIISVYISSLCALLILGLAYKLSLFKELPDEASRQNSNRKPLTFMDIVKLTAPMGMKQIVEKFELTLLKIILV</sequence>
<evidence type="ECO:0000256" key="6">
    <source>
        <dbReference type="ARBA" id="ARBA00023136"/>
    </source>
</evidence>
<comment type="subcellular location">
    <subcellularLocation>
        <location evidence="1">Membrane</location>
        <topology evidence="1">Multi-pass membrane protein</topology>
    </subcellularLocation>
</comment>
<dbReference type="PANTHER" id="PTHR28384:SF1">
    <property type="entry name" value="PROGRESSIVE ANKYLOSIS PROTEIN HOMOLOG"/>
    <property type="match status" value="1"/>
</dbReference>
<dbReference type="EMBL" id="CAIIXF020000010">
    <property type="protein sequence ID" value="CAH1795743.1"/>
    <property type="molecule type" value="Genomic_DNA"/>
</dbReference>
<proteinExistence type="inferred from homology"/>
<dbReference type="GO" id="GO:0030504">
    <property type="term" value="F:inorganic diphosphate transmembrane transporter activity"/>
    <property type="evidence" value="ECO:0007669"/>
    <property type="project" value="TreeGrafter"/>
</dbReference>
<keyword evidence="8" id="KW-1185">Reference proteome</keyword>
<dbReference type="Proteomes" id="UP000749559">
    <property type="component" value="Unassembled WGS sequence"/>
</dbReference>
<name>A0A8J1XTW7_OWEFU</name>
<reference evidence="7" key="1">
    <citation type="submission" date="2022-03" db="EMBL/GenBank/DDBJ databases">
        <authorList>
            <person name="Martin C."/>
        </authorList>
    </citation>
    <scope>NUCLEOTIDE SEQUENCE</scope>
</reference>
<evidence type="ECO:0000256" key="1">
    <source>
        <dbReference type="ARBA" id="ARBA00004141"/>
    </source>
</evidence>
<evidence type="ECO:0000256" key="5">
    <source>
        <dbReference type="ARBA" id="ARBA00022989"/>
    </source>
</evidence>